<organism evidence="3 4">
    <name type="scientific">Sinocyclocheilus rhinocerous</name>
    <dbReference type="NCBI Taxonomy" id="307959"/>
    <lineage>
        <taxon>Eukaryota</taxon>
        <taxon>Metazoa</taxon>
        <taxon>Chordata</taxon>
        <taxon>Craniata</taxon>
        <taxon>Vertebrata</taxon>
        <taxon>Euteleostomi</taxon>
        <taxon>Actinopterygii</taxon>
        <taxon>Neopterygii</taxon>
        <taxon>Teleostei</taxon>
        <taxon>Ostariophysi</taxon>
        <taxon>Cypriniformes</taxon>
        <taxon>Cyprinidae</taxon>
        <taxon>Cyprininae</taxon>
        <taxon>Sinocyclocheilus</taxon>
    </lineage>
</organism>
<dbReference type="InterPro" id="IPR043502">
    <property type="entry name" value="DNA/RNA_pol_sf"/>
</dbReference>
<evidence type="ECO:0000259" key="2">
    <source>
        <dbReference type="Pfam" id="PF17919"/>
    </source>
</evidence>
<dbReference type="GO" id="GO:0003824">
    <property type="term" value="F:catalytic activity"/>
    <property type="evidence" value="ECO:0007669"/>
    <property type="project" value="UniProtKB-KW"/>
</dbReference>
<evidence type="ECO:0000256" key="1">
    <source>
        <dbReference type="ARBA" id="ARBA00023268"/>
    </source>
</evidence>
<evidence type="ECO:0000313" key="3">
    <source>
        <dbReference type="Ensembl" id="ENSSRHP00000042541.1"/>
    </source>
</evidence>
<keyword evidence="1" id="KW-0511">Multifunctional enzyme</keyword>
<dbReference type="InterPro" id="IPR041577">
    <property type="entry name" value="RT_RNaseH_2"/>
</dbReference>
<evidence type="ECO:0000313" key="4">
    <source>
        <dbReference type="Proteomes" id="UP000472270"/>
    </source>
</evidence>
<keyword evidence="4" id="KW-1185">Reference proteome</keyword>
<dbReference type="PANTHER" id="PTHR37984:SF5">
    <property type="entry name" value="PROTEIN NYNRIN-LIKE"/>
    <property type="match status" value="1"/>
</dbReference>
<dbReference type="FunFam" id="3.30.70.270:FF:000020">
    <property type="entry name" value="Transposon Tf2-6 polyprotein-like Protein"/>
    <property type="match status" value="1"/>
</dbReference>
<dbReference type="InterPro" id="IPR050951">
    <property type="entry name" value="Retrovirus_Pol_polyprotein"/>
</dbReference>
<dbReference type="Pfam" id="PF17919">
    <property type="entry name" value="RT_RNaseH_2"/>
    <property type="match status" value="1"/>
</dbReference>
<dbReference type="Gene3D" id="3.30.70.270">
    <property type="match status" value="1"/>
</dbReference>
<dbReference type="Ensembl" id="ENSSRHT00000043749.1">
    <property type="protein sequence ID" value="ENSSRHP00000042541.1"/>
    <property type="gene ID" value="ENSSRHG00000021535.1"/>
</dbReference>
<reference evidence="3" key="1">
    <citation type="submission" date="2025-08" db="UniProtKB">
        <authorList>
            <consortium name="Ensembl"/>
        </authorList>
    </citation>
    <scope>IDENTIFICATION</scope>
</reference>
<sequence>SRFSLLDSVTPQIQGHSGWCSPDPKKLEAVTDFRTLTDVKQVRGFLGLTSYYRRFIPNYAEKAEPLFKLTRKETPFSWDDSCQASMDYLKNCLTSEPILCLPDFTCPFSIHTDVYDLGLGAALMQKDDMGQDVVVAFASRTLHKAERPYSTPEKECLGVIWALEHFRPYIEGLHVTIYTDHNSNLHNSTHCT</sequence>
<dbReference type="SUPFAM" id="SSF56672">
    <property type="entry name" value="DNA/RNA polymerases"/>
    <property type="match status" value="1"/>
</dbReference>
<dbReference type="PANTHER" id="PTHR37984">
    <property type="entry name" value="PROTEIN CBG26694"/>
    <property type="match status" value="1"/>
</dbReference>
<dbReference type="FunFam" id="3.10.20.370:FF:000001">
    <property type="entry name" value="Retrovirus-related Pol polyprotein from transposon 17.6-like protein"/>
    <property type="match status" value="1"/>
</dbReference>
<protein>
    <recommendedName>
        <fullName evidence="2">Reverse transcriptase/retrotransposon-derived protein RNase H-like domain-containing protein</fullName>
    </recommendedName>
</protein>
<dbReference type="AlphaFoldDB" id="A0A673IU51"/>
<accession>A0A673IU51</accession>
<dbReference type="CDD" id="cd09274">
    <property type="entry name" value="RNase_HI_RT_Ty3"/>
    <property type="match status" value="1"/>
</dbReference>
<proteinExistence type="predicted"/>
<name>A0A673IU51_9TELE</name>
<dbReference type="InterPro" id="IPR043128">
    <property type="entry name" value="Rev_trsase/Diguanyl_cyclase"/>
</dbReference>
<reference evidence="3" key="2">
    <citation type="submission" date="2025-09" db="UniProtKB">
        <authorList>
            <consortium name="Ensembl"/>
        </authorList>
    </citation>
    <scope>IDENTIFICATION</scope>
</reference>
<dbReference type="Proteomes" id="UP000472270">
    <property type="component" value="Unassembled WGS sequence"/>
</dbReference>
<dbReference type="Gene3D" id="3.10.20.370">
    <property type="match status" value="1"/>
</dbReference>
<feature type="domain" description="Reverse transcriptase/retrotransposon-derived protein RNase H-like" evidence="2">
    <location>
        <begin position="78"/>
        <end position="177"/>
    </location>
</feature>